<dbReference type="InterPro" id="IPR011604">
    <property type="entry name" value="PDDEXK-like_dom_sf"/>
</dbReference>
<protein>
    <recommendedName>
        <fullName evidence="3">Phage protein</fullName>
    </recommendedName>
</protein>
<dbReference type="EMBL" id="GQ403788">
    <property type="protein sequence ID" value="ADD25723.1"/>
    <property type="molecule type" value="Genomic_DNA"/>
</dbReference>
<sequence>MPENHAFLSPSASKLWLASPACWYEEAPVRTDVEQSFFDRFYPSSSAAAEGTLGHEIVEKILRTELKHERYYKEHQKSRLFKDIRASEHYSYYLQRLADWCVNQVHEILDEYDGMVDAFYLEKEVHAESIHPELWGTSDVVIVAGDVLHIVDFKFGRLPIHAQDNPQLKIYAYAALDTLGIFDRIKTVRGTILQPRDYDRDDMELTSRKLHRWGQKTVKPAAIATAEHTGEMKPSISTCRYCKHRVTDKKHRDEFIKVLGGWDKIGIRPSALDKREIIQIAENAAALKQWVDDVVKYATAQVYDGQELEGLKLVKGASRRQFTDEKRVRRKLKRLGYNADEYLKPRPLKPLTEIEALVGHTAFERDFARSVIKNEYAPRLVPLSNKGLPAANKLEQAADDFAAFTE</sequence>
<accession>D3W0F7</accession>
<dbReference type="InterPro" id="IPR021229">
    <property type="entry name" value="DUF2800"/>
</dbReference>
<evidence type="ECO:0000313" key="2">
    <source>
        <dbReference type="Proteomes" id="UP000207683"/>
    </source>
</evidence>
<name>D3W0F7_9CAUD</name>
<evidence type="ECO:0008006" key="3">
    <source>
        <dbReference type="Google" id="ProtNLM"/>
    </source>
</evidence>
<dbReference type="KEGG" id="vg:24366527"/>
<dbReference type="RefSeq" id="YP_009140413.1">
    <property type="nucleotide sequence ID" value="NC_027120.1"/>
</dbReference>
<proteinExistence type="predicted"/>
<dbReference type="OrthoDB" id="3062at10239"/>
<organism evidence="1 2">
    <name type="scientific">Lactococcus phage 1358</name>
    <dbReference type="NCBI Taxonomy" id="741942"/>
    <lineage>
        <taxon>Viruses</taxon>
        <taxon>Duplodnaviria</taxon>
        <taxon>Heunggongvirae</taxon>
        <taxon>Uroviricota</taxon>
        <taxon>Caudoviricetes</taxon>
        <taxon>Whiteheadvirus</taxon>
        <taxon>Whiteheadvirus wv1358</taxon>
    </lineage>
</organism>
<evidence type="ECO:0000313" key="1">
    <source>
        <dbReference type="EMBL" id="ADD25723.1"/>
    </source>
</evidence>
<dbReference type="Pfam" id="PF10926">
    <property type="entry name" value="DUF2800"/>
    <property type="match status" value="1"/>
</dbReference>
<dbReference type="GeneID" id="24366527"/>
<dbReference type="Gene3D" id="3.90.320.10">
    <property type="match status" value="1"/>
</dbReference>
<dbReference type="Proteomes" id="UP000207683">
    <property type="component" value="Segment"/>
</dbReference>
<reference evidence="1 2" key="1">
    <citation type="journal article" date="2010" name="Appl. Environ. Microbiol.">
        <title>Genome organization and characterization of the virulent lactococcal phage 1358 and its similarities to Listeria phages.</title>
        <authorList>
            <person name="Dupuis M.E."/>
            <person name="Moineau S."/>
        </authorList>
    </citation>
    <scope>NUCLEOTIDE SEQUENCE [LARGE SCALE GENOMIC DNA]</scope>
</reference>
<keyword evidence="2" id="KW-1185">Reference proteome</keyword>